<dbReference type="InterPro" id="IPR005135">
    <property type="entry name" value="Endo/exonuclease/phosphatase"/>
</dbReference>
<dbReference type="PANTHER" id="PTHR12121">
    <property type="entry name" value="CARBON CATABOLITE REPRESSOR PROTEIN 4"/>
    <property type="match status" value="1"/>
</dbReference>
<evidence type="ECO:0000259" key="1">
    <source>
        <dbReference type="Pfam" id="PF03372"/>
    </source>
</evidence>
<dbReference type="Pfam" id="PF03372">
    <property type="entry name" value="Exo_endo_phos"/>
    <property type="match status" value="1"/>
</dbReference>
<gene>
    <name evidence="2" type="ORF">B0J12DRAFT_637897</name>
</gene>
<evidence type="ECO:0000313" key="3">
    <source>
        <dbReference type="Proteomes" id="UP000774617"/>
    </source>
</evidence>
<dbReference type="Gene3D" id="3.60.10.10">
    <property type="entry name" value="Endonuclease/exonuclease/phosphatase"/>
    <property type="match status" value="1"/>
</dbReference>
<dbReference type="Proteomes" id="UP000774617">
    <property type="component" value="Unassembled WGS sequence"/>
</dbReference>
<dbReference type="SUPFAM" id="SSF56219">
    <property type="entry name" value="DNase I-like"/>
    <property type="match status" value="1"/>
</dbReference>
<keyword evidence="3" id="KW-1185">Reference proteome</keyword>
<dbReference type="CDD" id="cd09083">
    <property type="entry name" value="EEP-1"/>
    <property type="match status" value="1"/>
</dbReference>
<organism evidence="2 3">
    <name type="scientific">Macrophomina phaseolina</name>
    <dbReference type="NCBI Taxonomy" id="35725"/>
    <lineage>
        <taxon>Eukaryota</taxon>
        <taxon>Fungi</taxon>
        <taxon>Dikarya</taxon>
        <taxon>Ascomycota</taxon>
        <taxon>Pezizomycotina</taxon>
        <taxon>Dothideomycetes</taxon>
        <taxon>Dothideomycetes incertae sedis</taxon>
        <taxon>Botryosphaeriales</taxon>
        <taxon>Botryosphaeriaceae</taxon>
        <taxon>Macrophomina</taxon>
    </lineage>
</organism>
<keyword evidence="2" id="KW-0540">Nuclease</keyword>
<proteinExistence type="predicted"/>
<dbReference type="PANTHER" id="PTHR12121:SF36">
    <property type="entry name" value="ENDONUCLEASE_EXONUCLEASE_PHOSPHATASE DOMAIN-CONTAINING PROTEIN"/>
    <property type="match status" value="1"/>
</dbReference>
<name>A0ABQ8GU27_9PEZI</name>
<feature type="domain" description="Endonuclease/exonuclease/phosphatase" evidence="1">
    <location>
        <begin position="227"/>
        <end position="324"/>
    </location>
</feature>
<keyword evidence="2" id="KW-0378">Hydrolase</keyword>
<sequence>MGYWQYLNPWGATQDGSGTRPTHLQDQSPAMLNFVNLPLRFLTHNIRYATTGPFAGEELWPVRAPGLINELRFHTNALDAFIGLQECLNGQLIDIMDGLNNQTSSSASYSQIESTGSDEWAYLGVGRNDGKEAGEYSPIIYRPAIWEVVDYQYFWLSETPNVPSKGWDAGSIRIVTIGHFRHRESSREFLMLNTHLDNAGSVSRQKSAELIITFINNYLSKYGNGTVLPVILTGDFNSETSGEAYQYLSSPPSVVRDIRDSVAPSRWYGNENTFTGFSEADGPPTRIDFIFAGPVGNTTSAVAAYKDYAVLANKFDDGVYISDHRAVVGDVVL</sequence>
<protein>
    <submittedName>
        <fullName evidence="2">Endonuclease/exonuclease/phosphatase family protein</fullName>
    </submittedName>
</protein>
<accession>A0ABQ8GU27</accession>
<dbReference type="EMBL" id="JAGTJR010000001">
    <property type="protein sequence ID" value="KAH7064764.1"/>
    <property type="molecule type" value="Genomic_DNA"/>
</dbReference>
<reference evidence="2 3" key="1">
    <citation type="journal article" date="2021" name="Nat. Commun.">
        <title>Genetic determinants of endophytism in the Arabidopsis root mycobiome.</title>
        <authorList>
            <person name="Mesny F."/>
            <person name="Miyauchi S."/>
            <person name="Thiergart T."/>
            <person name="Pickel B."/>
            <person name="Atanasova L."/>
            <person name="Karlsson M."/>
            <person name="Huettel B."/>
            <person name="Barry K.W."/>
            <person name="Haridas S."/>
            <person name="Chen C."/>
            <person name="Bauer D."/>
            <person name="Andreopoulos W."/>
            <person name="Pangilinan J."/>
            <person name="LaButti K."/>
            <person name="Riley R."/>
            <person name="Lipzen A."/>
            <person name="Clum A."/>
            <person name="Drula E."/>
            <person name="Henrissat B."/>
            <person name="Kohler A."/>
            <person name="Grigoriev I.V."/>
            <person name="Martin F.M."/>
            <person name="Hacquard S."/>
        </authorList>
    </citation>
    <scope>NUCLEOTIDE SEQUENCE [LARGE SCALE GENOMIC DNA]</scope>
    <source>
        <strain evidence="2 3">MPI-SDFR-AT-0080</strain>
    </source>
</reference>
<evidence type="ECO:0000313" key="2">
    <source>
        <dbReference type="EMBL" id="KAH7064764.1"/>
    </source>
</evidence>
<keyword evidence="2" id="KW-0255">Endonuclease</keyword>
<dbReference type="InterPro" id="IPR036691">
    <property type="entry name" value="Endo/exonu/phosph_ase_sf"/>
</dbReference>
<dbReference type="GO" id="GO:0004519">
    <property type="term" value="F:endonuclease activity"/>
    <property type="evidence" value="ECO:0007669"/>
    <property type="project" value="UniProtKB-KW"/>
</dbReference>
<comment type="caution">
    <text evidence="2">The sequence shown here is derived from an EMBL/GenBank/DDBJ whole genome shotgun (WGS) entry which is preliminary data.</text>
</comment>
<dbReference type="InterPro" id="IPR050410">
    <property type="entry name" value="CCR4/nocturin_mRNA_transcr"/>
</dbReference>